<dbReference type="InterPro" id="IPR016192">
    <property type="entry name" value="APOBEC/CMP_deaminase_Zn-bd"/>
</dbReference>
<reference evidence="5 6" key="1">
    <citation type="journal article" date="2022" name="Gigascience">
        <title>A chromosome-level genome assembly and annotation of the desert horned lizard, Phrynosoma platyrhinos, provides insight into chromosomal rearrangements among reptiles.</title>
        <authorList>
            <person name="Koochekian N."/>
            <person name="Ascanio A."/>
            <person name="Farleigh K."/>
            <person name="Card D.C."/>
            <person name="Schield D.R."/>
            <person name="Castoe T.A."/>
            <person name="Jezkova T."/>
        </authorList>
    </citation>
    <scope>NUCLEOTIDE SEQUENCE [LARGE SCALE GENOMIC DNA]</scope>
    <source>
        <strain evidence="5">NK-2021</strain>
    </source>
</reference>
<dbReference type="PROSITE" id="PS00903">
    <property type="entry name" value="CYT_DCMP_DEAMINASES_1"/>
    <property type="match status" value="1"/>
</dbReference>
<dbReference type="PANTHER" id="PTHR13857:SF26">
    <property type="entry name" value="C-U-EDITING ENZYME APOBEC-1"/>
    <property type="match status" value="1"/>
</dbReference>
<accession>A0ABQ7TG90</accession>
<keyword evidence="3" id="KW-0378">Hydrolase</keyword>
<dbReference type="InterPro" id="IPR002125">
    <property type="entry name" value="CMP_dCMP_dom"/>
</dbReference>
<comment type="cofactor">
    <cofactor evidence="1">
        <name>Zn(2+)</name>
        <dbReference type="ChEBI" id="CHEBI:29105"/>
    </cofactor>
</comment>
<proteinExistence type="predicted"/>
<evidence type="ECO:0000313" key="5">
    <source>
        <dbReference type="EMBL" id="KAH0628648.1"/>
    </source>
</evidence>
<evidence type="ECO:0000256" key="1">
    <source>
        <dbReference type="ARBA" id="ARBA00001947"/>
    </source>
</evidence>
<dbReference type="PANTHER" id="PTHR13857">
    <property type="entry name" value="MRNA EDITING ENZYME"/>
    <property type="match status" value="1"/>
</dbReference>
<evidence type="ECO:0000256" key="2">
    <source>
        <dbReference type="ARBA" id="ARBA00022723"/>
    </source>
</evidence>
<dbReference type="Gene3D" id="3.40.140.10">
    <property type="entry name" value="Cytidine Deaminase, domain 2"/>
    <property type="match status" value="1"/>
</dbReference>
<keyword evidence="6" id="KW-1185">Reference proteome</keyword>
<dbReference type="PROSITE" id="PS51747">
    <property type="entry name" value="CYT_DCMP_DEAMINASES_2"/>
    <property type="match status" value="1"/>
</dbReference>
<dbReference type="EMBL" id="JAIPUX010000439">
    <property type="protein sequence ID" value="KAH0628648.1"/>
    <property type="molecule type" value="Genomic_DNA"/>
</dbReference>
<evidence type="ECO:0000256" key="3">
    <source>
        <dbReference type="ARBA" id="ARBA00022801"/>
    </source>
</evidence>
<name>A0ABQ7TG90_PHRPL</name>
<protein>
    <recommendedName>
        <fullName evidence="4">CMP/dCMP-type deaminase domain-containing protein</fullName>
    </recommendedName>
</protein>
<evidence type="ECO:0000313" key="6">
    <source>
        <dbReference type="Proteomes" id="UP000826234"/>
    </source>
</evidence>
<feature type="domain" description="CMP/dCMP-type deaminase" evidence="4">
    <location>
        <begin position="1"/>
        <end position="116"/>
    </location>
</feature>
<organism evidence="5 6">
    <name type="scientific">Phrynosoma platyrhinos</name>
    <name type="common">Desert horned lizard</name>
    <dbReference type="NCBI Taxonomy" id="52577"/>
    <lineage>
        <taxon>Eukaryota</taxon>
        <taxon>Metazoa</taxon>
        <taxon>Chordata</taxon>
        <taxon>Craniata</taxon>
        <taxon>Vertebrata</taxon>
        <taxon>Euteleostomi</taxon>
        <taxon>Lepidosauria</taxon>
        <taxon>Squamata</taxon>
        <taxon>Bifurcata</taxon>
        <taxon>Unidentata</taxon>
        <taxon>Episquamata</taxon>
        <taxon>Toxicofera</taxon>
        <taxon>Iguania</taxon>
        <taxon>Phrynosomatidae</taxon>
        <taxon>Phrynosomatinae</taxon>
        <taxon>Phrynosoma</taxon>
    </lineage>
</organism>
<evidence type="ECO:0000259" key="4">
    <source>
        <dbReference type="PROSITE" id="PS51747"/>
    </source>
</evidence>
<dbReference type="Pfam" id="PF18750">
    <property type="entry name" value="SNAD4"/>
    <property type="match status" value="1"/>
</dbReference>
<dbReference type="Proteomes" id="UP000826234">
    <property type="component" value="Unassembled WGS sequence"/>
</dbReference>
<dbReference type="InterPro" id="IPR050610">
    <property type="entry name" value="APOBEC_Cyt_Deaminase"/>
</dbReference>
<gene>
    <name evidence="5" type="ORF">JD844_010036</name>
</gene>
<feature type="non-terminal residue" evidence="5">
    <location>
        <position position="222"/>
    </location>
</feature>
<comment type="caution">
    <text evidence="5">The sequence shown here is derived from an EMBL/GenBank/DDBJ whole genome shotgun (WGS) entry which is preliminary data.</text>
</comment>
<keyword evidence="2" id="KW-0479">Metal-binding</keyword>
<sequence>MEAEEFLRNFIPSGLPKVTYLLYEIHWGRGHRRWRYWCRNIHPKHAEIIFLKDEEIHDRPNIPCKITWFLPWTPCGACAHEIIEFLEEHPNVTLDIRAAQVYRPHDRRNRRGLRALAEKGVQISIMNISDYQYCWNMFVDHQGINYMLPRYFLYSIWLNSLQLHSVLKSLRQKIQPKTFISSDYLYCWRTFVVPQKNGEDYWPWHFFPKIISCSQQLCSILE</sequence>